<proteinExistence type="predicted"/>
<accession>W1YRW4</accession>
<name>W1YRW4_9ZZZZ</name>
<keyword evidence="1" id="KW-1133">Transmembrane helix</keyword>
<feature type="non-terminal residue" evidence="2">
    <location>
        <position position="1"/>
    </location>
</feature>
<gene>
    <name evidence="2" type="ORF">Q604_UNBC00772G0001</name>
</gene>
<dbReference type="AlphaFoldDB" id="W1YRW4"/>
<sequence length="69" mass="8104">IHNSYIIAHVYIAYNIYVIHDLNKARVISRKDIVRAFLFLPLVIILYVITIGSLYVVIILYFYLLNDGF</sequence>
<keyword evidence="1" id="KW-0812">Transmembrane</keyword>
<organism evidence="2">
    <name type="scientific">human gut metagenome</name>
    <dbReference type="NCBI Taxonomy" id="408170"/>
    <lineage>
        <taxon>unclassified sequences</taxon>
        <taxon>metagenomes</taxon>
        <taxon>organismal metagenomes</taxon>
    </lineage>
</organism>
<feature type="transmembrane region" description="Helical" evidence="1">
    <location>
        <begin position="36"/>
        <end position="64"/>
    </location>
</feature>
<comment type="caution">
    <text evidence="2">The sequence shown here is derived from an EMBL/GenBank/DDBJ whole genome shotgun (WGS) entry which is preliminary data.</text>
</comment>
<evidence type="ECO:0000256" key="1">
    <source>
        <dbReference type="SAM" id="Phobius"/>
    </source>
</evidence>
<keyword evidence="1" id="KW-0472">Membrane</keyword>
<protein>
    <submittedName>
        <fullName evidence="2">Uncharacterized protein</fullName>
    </submittedName>
</protein>
<evidence type="ECO:0000313" key="2">
    <source>
        <dbReference type="EMBL" id="ETJ45227.1"/>
    </source>
</evidence>
<reference evidence="2" key="1">
    <citation type="submission" date="2013-12" db="EMBL/GenBank/DDBJ databases">
        <title>A Varibaculum cambriense genome reconstructed from a premature infant gut community with otherwise low bacterial novelty that shifts toward anaerobic metabolism during the third week of life.</title>
        <authorList>
            <person name="Brown C.T."/>
            <person name="Sharon I."/>
            <person name="Thomas B.C."/>
            <person name="Castelle C.J."/>
            <person name="Morowitz M.J."/>
            <person name="Banfield J.F."/>
        </authorList>
    </citation>
    <scope>NUCLEOTIDE SEQUENCE</scope>
</reference>
<dbReference type="EMBL" id="AZMM01000772">
    <property type="protein sequence ID" value="ETJ45227.1"/>
    <property type="molecule type" value="Genomic_DNA"/>
</dbReference>